<evidence type="ECO:0000313" key="2">
    <source>
        <dbReference type="Proteomes" id="UP000054144"/>
    </source>
</evidence>
<proteinExistence type="predicted"/>
<dbReference type="Proteomes" id="UP000054144">
    <property type="component" value="Unassembled WGS sequence"/>
</dbReference>
<keyword evidence="2" id="KW-1185">Reference proteome</keyword>
<dbReference type="SUPFAM" id="SSF48576">
    <property type="entry name" value="Terpenoid synthases"/>
    <property type="match status" value="1"/>
</dbReference>
<dbReference type="Gene3D" id="1.10.600.10">
    <property type="entry name" value="Farnesyl Diphosphate Synthase"/>
    <property type="match status" value="1"/>
</dbReference>
<evidence type="ECO:0000313" key="1">
    <source>
        <dbReference type="EMBL" id="KIY48633.1"/>
    </source>
</evidence>
<dbReference type="EMBL" id="KN881829">
    <property type="protein sequence ID" value="KIY48633.1"/>
    <property type="molecule type" value="Genomic_DNA"/>
</dbReference>
<dbReference type="InterPro" id="IPR002060">
    <property type="entry name" value="Squ/phyt_synthse"/>
</dbReference>
<reference evidence="1 2" key="1">
    <citation type="journal article" date="2015" name="Fungal Genet. Biol.">
        <title>Evolution of novel wood decay mechanisms in Agaricales revealed by the genome sequences of Fistulina hepatica and Cylindrobasidium torrendii.</title>
        <authorList>
            <person name="Floudas D."/>
            <person name="Held B.W."/>
            <person name="Riley R."/>
            <person name="Nagy L.G."/>
            <person name="Koehler G."/>
            <person name="Ransdell A.S."/>
            <person name="Younus H."/>
            <person name="Chow J."/>
            <person name="Chiniquy J."/>
            <person name="Lipzen A."/>
            <person name="Tritt A."/>
            <person name="Sun H."/>
            <person name="Haridas S."/>
            <person name="LaButti K."/>
            <person name="Ohm R.A."/>
            <person name="Kues U."/>
            <person name="Blanchette R.A."/>
            <person name="Grigoriev I.V."/>
            <person name="Minto R.E."/>
            <person name="Hibbett D.S."/>
        </authorList>
    </citation>
    <scope>NUCLEOTIDE SEQUENCE [LARGE SCALE GENOMIC DNA]</scope>
    <source>
        <strain evidence="1 2">ATCC 64428</strain>
    </source>
</reference>
<dbReference type="InterPro" id="IPR008949">
    <property type="entry name" value="Isoprenoid_synthase_dom_sf"/>
</dbReference>
<organism evidence="1 2">
    <name type="scientific">Fistulina hepatica ATCC 64428</name>
    <dbReference type="NCBI Taxonomy" id="1128425"/>
    <lineage>
        <taxon>Eukaryota</taxon>
        <taxon>Fungi</taxon>
        <taxon>Dikarya</taxon>
        <taxon>Basidiomycota</taxon>
        <taxon>Agaricomycotina</taxon>
        <taxon>Agaricomycetes</taxon>
        <taxon>Agaricomycetidae</taxon>
        <taxon>Agaricales</taxon>
        <taxon>Fistulinaceae</taxon>
        <taxon>Fistulina</taxon>
    </lineage>
</organism>
<dbReference type="Pfam" id="PF00494">
    <property type="entry name" value="SQS_PSY"/>
    <property type="match status" value="1"/>
</dbReference>
<evidence type="ECO:0008006" key="3">
    <source>
        <dbReference type="Google" id="ProtNLM"/>
    </source>
</evidence>
<protein>
    <recommendedName>
        <fullName evidence="3">Terpenoid synthase</fullName>
    </recommendedName>
</protein>
<dbReference type="AlphaFoldDB" id="A0A0D7ACR2"/>
<sequence>MLCLQRSRRYAATIRINWHPLASTRRCISSNTVSDSFAHCKGLVQKHDYESFLVSHFFPEPLQDTFFALKAFNVDLALVQDTVSNPTIGQMRMQFWRDIVKSLHSENIADIPHHPVALALWEASKQFHLPAYYLRKIVDARDAELLTPVHMTVDSLTQHAEATASSMHYLLLSALGLSSSEALSHAASHLGVAQTIAILLRALPFHAKHGRMVIPAEITAKHRVQQEDVFRNGPRARGIDDAVFEFATVANEHLLTARSMFEGGKVSPAVASPVFLAGVPVARYLERLEKANFDAFDPKLQVKDWILPWRVWSGYYRRSF</sequence>
<name>A0A0D7ACR2_9AGAR</name>
<gene>
    <name evidence="1" type="ORF">FISHEDRAFT_42934</name>
</gene>
<accession>A0A0D7ACR2</accession>
<dbReference type="OrthoDB" id="270318at2759"/>